<organism evidence="2 3">
    <name type="scientific">Caulobacter rhizosphaerae</name>
    <dbReference type="NCBI Taxonomy" id="2010972"/>
    <lineage>
        <taxon>Bacteria</taxon>
        <taxon>Pseudomonadati</taxon>
        <taxon>Pseudomonadota</taxon>
        <taxon>Alphaproteobacteria</taxon>
        <taxon>Caulobacterales</taxon>
        <taxon>Caulobacteraceae</taxon>
        <taxon>Caulobacter</taxon>
    </lineage>
</organism>
<sequence>MTALTAARPSIPMAASFALAAALLATAAALPAKAQTADAAFRATTLNLSAFGESKVTPDLATITLGVQTDGPTAAQALSANAAQMTKVVAALKKAGIAERDIQTSTLNVNPQYVYVENKPPRLNGYQASNQVTIQVRDLSKLGQTVDATVNAGATNVGGISFGLQDPKAAEDAARLDAVKALQAKADLYARATGYKIVRLVSLGEGGGYTPAPPMPMYAMAKREMADSSSPVSAGELKVRVDVSATYELVK</sequence>
<gene>
    <name evidence="2" type="ORF">J2800_003346</name>
</gene>
<dbReference type="InterPro" id="IPR007497">
    <property type="entry name" value="SIMPL/DUF541"/>
</dbReference>
<dbReference type="Proteomes" id="UP001262754">
    <property type="component" value="Unassembled WGS sequence"/>
</dbReference>
<protein>
    <submittedName>
        <fullName evidence="2">Uncharacterized protein YggE</fullName>
    </submittedName>
</protein>
<keyword evidence="1" id="KW-0732">Signal</keyword>
<dbReference type="Gene3D" id="3.30.110.170">
    <property type="entry name" value="Protein of unknown function (DUF541), domain 1"/>
    <property type="match status" value="1"/>
</dbReference>
<comment type="caution">
    <text evidence="2">The sequence shown here is derived from an EMBL/GenBank/DDBJ whole genome shotgun (WGS) entry which is preliminary data.</text>
</comment>
<accession>A0ABU1N2N0</accession>
<dbReference type="Pfam" id="PF04402">
    <property type="entry name" value="SIMPL"/>
    <property type="match status" value="1"/>
</dbReference>
<evidence type="ECO:0000313" key="3">
    <source>
        <dbReference type="Proteomes" id="UP001262754"/>
    </source>
</evidence>
<dbReference type="EMBL" id="JAVDRL010000009">
    <property type="protein sequence ID" value="MDR6532588.1"/>
    <property type="molecule type" value="Genomic_DNA"/>
</dbReference>
<dbReference type="InterPro" id="IPR052022">
    <property type="entry name" value="26kDa_periplasmic_antigen"/>
</dbReference>
<keyword evidence="3" id="KW-1185">Reference proteome</keyword>
<evidence type="ECO:0000313" key="2">
    <source>
        <dbReference type="EMBL" id="MDR6532588.1"/>
    </source>
</evidence>
<evidence type="ECO:0000256" key="1">
    <source>
        <dbReference type="SAM" id="SignalP"/>
    </source>
</evidence>
<dbReference type="PANTHER" id="PTHR34387:SF1">
    <property type="entry name" value="PERIPLASMIC IMMUNOGENIC PROTEIN"/>
    <property type="match status" value="1"/>
</dbReference>
<name>A0ABU1N2N0_9CAUL</name>
<dbReference type="PANTHER" id="PTHR34387">
    <property type="entry name" value="SLR1258 PROTEIN"/>
    <property type="match status" value="1"/>
</dbReference>
<proteinExistence type="predicted"/>
<dbReference type="RefSeq" id="WP_310033167.1">
    <property type="nucleotide sequence ID" value="NZ_JAVDRL010000009.1"/>
</dbReference>
<reference evidence="2 3" key="1">
    <citation type="submission" date="2023-07" db="EMBL/GenBank/DDBJ databases">
        <title>Sorghum-associated microbial communities from plants grown in Nebraska, USA.</title>
        <authorList>
            <person name="Schachtman D."/>
        </authorList>
    </citation>
    <scope>NUCLEOTIDE SEQUENCE [LARGE SCALE GENOMIC DNA]</scope>
    <source>
        <strain evidence="2 3">DS2154</strain>
    </source>
</reference>
<feature type="signal peptide" evidence="1">
    <location>
        <begin position="1"/>
        <end position="34"/>
    </location>
</feature>
<feature type="chain" id="PRO_5047414830" evidence="1">
    <location>
        <begin position="35"/>
        <end position="251"/>
    </location>
</feature>
<dbReference type="Gene3D" id="3.30.70.2970">
    <property type="entry name" value="Protein of unknown function (DUF541), domain 2"/>
    <property type="match status" value="1"/>
</dbReference>